<dbReference type="RefSeq" id="WP_169396072.1">
    <property type="nucleotide sequence ID" value="NZ_BAAAJH010000018.1"/>
</dbReference>
<dbReference type="Proteomes" id="UP001296706">
    <property type="component" value="Unassembled WGS sequence"/>
</dbReference>
<dbReference type="InterPro" id="IPR000073">
    <property type="entry name" value="AB_hydrolase_1"/>
</dbReference>
<dbReference type="InterPro" id="IPR050471">
    <property type="entry name" value="AB_hydrolase"/>
</dbReference>
<gene>
    <name evidence="2" type="ORF">HF577_12980</name>
</gene>
<dbReference type="PANTHER" id="PTHR43433:SF5">
    <property type="entry name" value="AB HYDROLASE-1 DOMAIN-CONTAINING PROTEIN"/>
    <property type="match status" value="1"/>
</dbReference>
<protein>
    <submittedName>
        <fullName evidence="2">Alpha/beta fold hydrolase</fullName>
    </submittedName>
</protein>
<evidence type="ECO:0000313" key="3">
    <source>
        <dbReference type="Proteomes" id="UP001296706"/>
    </source>
</evidence>
<proteinExistence type="predicted"/>
<dbReference type="InterPro" id="IPR029058">
    <property type="entry name" value="AB_hydrolase_fold"/>
</dbReference>
<name>A0ABX1RF53_9PSEU</name>
<dbReference type="EMBL" id="JAAXKY010000034">
    <property type="protein sequence ID" value="NMH77995.1"/>
    <property type="molecule type" value="Genomic_DNA"/>
</dbReference>
<accession>A0ABX1RF53</accession>
<dbReference type="SUPFAM" id="SSF53474">
    <property type="entry name" value="alpha/beta-Hydrolases"/>
    <property type="match status" value="1"/>
</dbReference>
<comment type="caution">
    <text evidence="2">The sequence shown here is derived from an EMBL/GenBank/DDBJ whole genome shotgun (WGS) entry which is preliminary data.</text>
</comment>
<dbReference type="Gene3D" id="3.40.50.1820">
    <property type="entry name" value="alpha/beta hydrolase"/>
    <property type="match status" value="1"/>
</dbReference>
<keyword evidence="2" id="KW-0378">Hydrolase</keyword>
<dbReference type="Pfam" id="PF00561">
    <property type="entry name" value="Abhydrolase_1"/>
    <property type="match status" value="1"/>
</dbReference>
<dbReference type="PRINTS" id="PR00111">
    <property type="entry name" value="ABHYDROLASE"/>
</dbReference>
<keyword evidence="3" id="KW-1185">Reference proteome</keyword>
<dbReference type="GO" id="GO:0016787">
    <property type="term" value="F:hydrolase activity"/>
    <property type="evidence" value="ECO:0007669"/>
    <property type="project" value="UniProtKB-KW"/>
</dbReference>
<sequence length="252" mass="26190">MVQSLSYYVHGSGPGIVLVPGIGTTGADAWGAVPRDLADSHTVVVPNLPGSGESPLPDGPLDLDTVADQVVATAQDAGLERFTLAAVLLGSGIALRVTTRHPARVSRLALLAGFARPRPSLRLWFEIWAALSGDDEAVSKLMVLLSLSDGSLAASSDEQIDLLVEQITRGRQPGAAAQLDLATRLDVRADLAKIGVPTLVMTGTGDGFVAPAHSHEIADGVPGARLVEIAGGHGFWMENPDTVAVLREFLGD</sequence>
<reference evidence="2 3" key="1">
    <citation type="submission" date="2020-04" db="EMBL/GenBank/DDBJ databases">
        <authorList>
            <person name="Klaysubun C."/>
            <person name="Duangmal K."/>
            <person name="Lipun K."/>
        </authorList>
    </citation>
    <scope>NUCLEOTIDE SEQUENCE [LARGE SCALE GENOMIC DNA]</scope>
    <source>
        <strain evidence="2 3">JCM 11839</strain>
    </source>
</reference>
<feature type="domain" description="AB hydrolase-1" evidence="1">
    <location>
        <begin position="16"/>
        <end position="240"/>
    </location>
</feature>
<evidence type="ECO:0000259" key="1">
    <source>
        <dbReference type="Pfam" id="PF00561"/>
    </source>
</evidence>
<evidence type="ECO:0000313" key="2">
    <source>
        <dbReference type="EMBL" id="NMH77995.1"/>
    </source>
</evidence>
<organism evidence="2 3">
    <name type="scientific">Pseudonocardia xinjiangensis</name>
    <dbReference type="NCBI Taxonomy" id="75289"/>
    <lineage>
        <taxon>Bacteria</taxon>
        <taxon>Bacillati</taxon>
        <taxon>Actinomycetota</taxon>
        <taxon>Actinomycetes</taxon>
        <taxon>Pseudonocardiales</taxon>
        <taxon>Pseudonocardiaceae</taxon>
        <taxon>Pseudonocardia</taxon>
    </lineage>
</organism>
<dbReference type="PANTHER" id="PTHR43433">
    <property type="entry name" value="HYDROLASE, ALPHA/BETA FOLD FAMILY PROTEIN"/>
    <property type="match status" value="1"/>
</dbReference>